<evidence type="ECO:0000256" key="1">
    <source>
        <dbReference type="ARBA" id="ARBA00023125"/>
    </source>
</evidence>
<dbReference type="InterPro" id="IPR016032">
    <property type="entry name" value="Sig_transdc_resp-reg_C-effctor"/>
</dbReference>
<protein>
    <submittedName>
        <fullName evidence="5">Putative transcriptional regulator, CadC</fullName>
    </submittedName>
</protein>
<dbReference type="Gene3D" id="1.10.10.10">
    <property type="entry name" value="Winged helix-like DNA-binding domain superfamily/Winged helix DNA-binding domain"/>
    <property type="match status" value="1"/>
</dbReference>
<keyword evidence="3" id="KW-1133">Transmembrane helix</keyword>
<dbReference type="Proteomes" id="UP000009175">
    <property type="component" value="Chromosome"/>
</dbReference>
<dbReference type="InterPro" id="IPR036388">
    <property type="entry name" value="WH-like_DNA-bd_sf"/>
</dbReference>
<dbReference type="RefSeq" id="WP_011760857.1">
    <property type="nucleotide sequence ID" value="NC_008700.1"/>
</dbReference>
<dbReference type="HOGENOM" id="CLU_090658_0_0_6"/>
<dbReference type="GO" id="GO:0006355">
    <property type="term" value="P:regulation of DNA-templated transcription"/>
    <property type="evidence" value="ECO:0007669"/>
    <property type="project" value="InterPro"/>
</dbReference>
<dbReference type="OrthoDB" id="6397545at2"/>
<keyword evidence="3" id="KW-0472">Membrane</keyword>
<feature type="transmembrane region" description="Helical" evidence="3">
    <location>
        <begin position="117"/>
        <end position="138"/>
    </location>
</feature>
<dbReference type="PROSITE" id="PS51755">
    <property type="entry name" value="OMPR_PHOB"/>
    <property type="match status" value="1"/>
</dbReference>
<dbReference type="Pfam" id="PF00486">
    <property type="entry name" value="Trans_reg_C"/>
    <property type="match status" value="1"/>
</dbReference>
<dbReference type="eggNOG" id="COG0745">
    <property type="taxonomic scope" value="Bacteria"/>
</dbReference>
<evidence type="ECO:0000256" key="2">
    <source>
        <dbReference type="PROSITE-ProRule" id="PRU01091"/>
    </source>
</evidence>
<organism evidence="5 6">
    <name type="scientific">Shewanella amazonensis (strain ATCC BAA-1098 / SB2B)</name>
    <dbReference type="NCBI Taxonomy" id="326297"/>
    <lineage>
        <taxon>Bacteria</taxon>
        <taxon>Pseudomonadati</taxon>
        <taxon>Pseudomonadota</taxon>
        <taxon>Gammaproteobacteria</taxon>
        <taxon>Alteromonadales</taxon>
        <taxon>Shewanellaceae</taxon>
        <taxon>Shewanella</taxon>
    </lineage>
</organism>
<dbReference type="KEGG" id="saz:Sama_2749"/>
<evidence type="ECO:0000259" key="4">
    <source>
        <dbReference type="PROSITE" id="PS51755"/>
    </source>
</evidence>
<sequence>MQLGNCWFDDAKGELINRASGDVWHLPRAEAQVLRLLLSQADRVVSKAELRQGDDEHGELSDSSVARAVFMIRSFLGPGSELLIETVKGQGYRLHLTPMTAPVPAKRRLPIRRLGPVPIWIPALLMLASLFAGGYFALRVGEMSPTAPLKVQSVVQADGQMVKLVLYAHSRSNNTLLLEKASELASVLGDCRHSRWREVFMSLSHDSRVLNLTLRGDYLGQAVVRNLKVSDGRSPRRFISPDWLREVDICD</sequence>
<dbReference type="InterPro" id="IPR001867">
    <property type="entry name" value="OmpR/PhoB-type_DNA-bd"/>
</dbReference>
<evidence type="ECO:0000313" key="6">
    <source>
        <dbReference type="Proteomes" id="UP000009175"/>
    </source>
</evidence>
<dbReference type="GO" id="GO:0000160">
    <property type="term" value="P:phosphorelay signal transduction system"/>
    <property type="evidence" value="ECO:0007669"/>
    <property type="project" value="InterPro"/>
</dbReference>
<feature type="DNA-binding region" description="OmpR/PhoB-type" evidence="2">
    <location>
        <begin position="1"/>
        <end position="96"/>
    </location>
</feature>
<dbReference type="SUPFAM" id="SSF46894">
    <property type="entry name" value="C-terminal effector domain of the bipartite response regulators"/>
    <property type="match status" value="1"/>
</dbReference>
<dbReference type="STRING" id="326297.Sama_2749"/>
<evidence type="ECO:0000256" key="3">
    <source>
        <dbReference type="SAM" id="Phobius"/>
    </source>
</evidence>
<keyword evidence="1 2" id="KW-0238">DNA-binding</keyword>
<proteinExistence type="predicted"/>
<dbReference type="SMART" id="SM00862">
    <property type="entry name" value="Trans_reg_C"/>
    <property type="match status" value="1"/>
</dbReference>
<gene>
    <name evidence="5" type="ordered locus">Sama_2749</name>
</gene>
<dbReference type="AlphaFoldDB" id="A1S995"/>
<reference evidence="5 6" key="1">
    <citation type="submission" date="2006-12" db="EMBL/GenBank/DDBJ databases">
        <title>Complete sequence of Shewanella amazonensis SB2B.</title>
        <authorList>
            <consortium name="US DOE Joint Genome Institute"/>
            <person name="Copeland A."/>
            <person name="Lucas S."/>
            <person name="Lapidus A."/>
            <person name="Barry K."/>
            <person name="Detter J.C."/>
            <person name="Glavina del Rio T."/>
            <person name="Hammon N."/>
            <person name="Israni S."/>
            <person name="Dalin E."/>
            <person name="Tice H."/>
            <person name="Pitluck S."/>
            <person name="Munk A.C."/>
            <person name="Brettin T."/>
            <person name="Bruce D."/>
            <person name="Han C."/>
            <person name="Tapia R."/>
            <person name="Gilna P."/>
            <person name="Schmutz J."/>
            <person name="Larimer F."/>
            <person name="Land M."/>
            <person name="Hauser L."/>
            <person name="Kyrpides N."/>
            <person name="Mikhailova N."/>
            <person name="Fredrickson J."/>
            <person name="Richardson P."/>
        </authorList>
    </citation>
    <scope>NUCLEOTIDE SEQUENCE [LARGE SCALE GENOMIC DNA]</scope>
    <source>
        <strain evidence="6">ATCC BAA-1098 / SB2B</strain>
    </source>
</reference>
<feature type="domain" description="OmpR/PhoB-type" evidence="4">
    <location>
        <begin position="1"/>
        <end position="96"/>
    </location>
</feature>
<dbReference type="EMBL" id="CP000507">
    <property type="protein sequence ID" value="ABM00952.1"/>
    <property type="molecule type" value="Genomic_DNA"/>
</dbReference>
<keyword evidence="3" id="KW-0812">Transmembrane</keyword>
<keyword evidence="6" id="KW-1185">Reference proteome</keyword>
<name>A1S995_SHEAM</name>
<dbReference type="GO" id="GO:0003677">
    <property type="term" value="F:DNA binding"/>
    <property type="evidence" value="ECO:0007669"/>
    <property type="project" value="UniProtKB-UniRule"/>
</dbReference>
<accession>A1S995</accession>
<evidence type="ECO:0000313" key="5">
    <source>
        <dbReference type="EMBL" id="ABM00952.1"/>
    </source>
</evidence>